<dbReference type="SUPFAM" id="SSF53474">
    <property type="entry name" value="alpha/beta-Hydrolases"/>
    <property type="match status" value="1"/>
</dbReference>
<dbReference type="PANTHER" id="PTHR43433:SF5">
    <property type="entry name" value="AB HYDROLASE-1 DOMAIN-CONTAINING PROTEIN"/>
    <property type="match status" value="1"/>
</dbReference>
<dbReference type="Pfam" id="PF00561">
    <property type="entry name" value="Abhydrolase_1"/>
    <property type="match status" value="1"/>
</dbReference>
<proteinExistence type="predicted"/>
<sequence length="298" mass="31823">MAQAQINGINIEYEVHGADDAEPLLLIMGLGAQMTRWPPGLYQKLVARGFRVIRFDNRDVGLSQKFSGLPTVESVVAARMQGQKPDIPYTLDDMAADAVGVLDFLGVKRAHIAGASMGGMIGQLVAADYPERVLSFTAVFTSTGNPSLPPAKPEAMAVLTTRAGDPNKDIEAYLDQMLINARTIGSPGYPFDEKIVRERLRSDVLRSYEPQGVARQLAAVVANGDRRSKLGSIKAPVVVLHGDSDPLVPVEGGKDLAASIFGAELRIIPGMGHDLPPALYDAVADAISRAAERARVNA</sequence>
<evidence type="ECO:0000313" key="2">
    <source>
        <dbReference type="EMBL" id="ANP45015.1"/>
    </source>
</evidence>
<dbReference type="Gene3D" id="3.40.50.1820">
    <property type="entry name" value="alpha/beta hydrolase"/>
    <property type="match status" value="1"/>
</dbReference>
<reference evidence="2 3" key="1">
    <citation type="submission" date="2015-11" db="EMBL/GenBank/DDBJ databases">
        <title>Whole-Genome Sequence of Candidatus Oderbacter manganicum from the National Park Lower Oder Valley, Germany.</title>
        <authorList>
            <person name="Braun B."/>
            <person name="Liere K."/>
            <person name="Szewzyk U."/>
        </authorList>
    </citation>
    <scope>NUCLEOTIDE SEQUENCE [LARGE SCALE GENOMIC DNA]</scope>
    <source>
        <strain evidence="2 3">OTSz_A_272</strain>
    </source>
</reference>
<dbReference type="EMBL" id="CP013244">
    <property type="protein sequence ID" value="ANP45015.1"/>
    <property type="molecule type" value="Genomic_DNA"/>
</dbReference>
<dbReference type="InterPro" id="IPR050471">
    <property type="entry name" value="AB_hydrolase"/>
</dbReference>
<protein>
    <submittedName>
        <fullName evidence="2">Alpha/beta hydrolase</fullName>
    </submittedName>
</protein>
<dbReference type="GO" id="GO:0004806">
    <property type="term" value="F:triacylglycerol lipase activity"/>
    <property type="evidence" value="ECO:0007669"/>
    <property type="project" value="TreeGrafter"/>
</dbReference>
<dbReference type="InterPro" id="IPR029058">
    <property type="entry name" value="AB_hydrolase_fold"/>
</dbReference>
<name>A0A1B1AEQ0_9PROT</name>
<evidence type="ECO:0000313" key="3">
    <source>
        <dbReference type="Proteomes" id="UP000092498"/>
    </source>
</evidence>
<gene>
    <name evidence="2" type="ORF">ATE48_03305</name>
</gene>
<dbReference type="OrthoDB" id="9798888at2"/>
<keyword evidence="3" id="KW-1185">Reference proteome</keyword>
<dbReference type="KEGG" id="cbot:ATE48_03305"/>
<dbReference type="PANTHER" id="PTHR43433">
    <property type="entry name" value="HYDROLASE, ALPHA/BETA FOLD FAMILY PROTEIN"/>
    <property type="match status" value="1"/>
</dbReference>
<dbReference type="InterPro" id="IPR000073">
    <property type="entry name" value="AB_hydrolase_1"/>
</dbReference>
<dbReference type="RefSeq" id="WP_066767773.1">
    <property type="nucleotide sequence ID" value="NZ_CP013244.1"/>
</dbReference>
<accession>A0A1B1AEQ0</accession>
<dbReference type="GO" id="GO:0046503">
    <property type="term" value="P:glycerolipid catabolic process"/>
    <property type="evidence" value="ECO:0007669"/>
    <property type="project" value="TreeGrafter"/>
</dbReference>
<feature type="domain" description="AB hydrolase-1" evidence="1">
    <location>
        <begin position="23"/>
        <end position="274"/>
    </location>
</feature>
<dbReference type="STRING" id="1759059.ATE48_03305"/>
<keyword evidence="2" id="KW-0378">Hydrolase</keyword>
<evidence type="ECO:0000259" key="1">
    <source>
        <dbReference type="Pfam" id="PF00561"/>
    </source>
</evidence>
<dbReference type="InParanoid" id="A0A1B1AEQ0"/>
<dbReference type="Proteomes" id="UP000092498">
    <property type="component" value="Chromosome"/>
</dbReference>
<organism evidence="2 3">
    <name type="scientific">Candidatus Viadribacter manganicus</name>
    <dbReference type="NCBI Taxonomy" id="1759059"/>
    <lineage>
        <taxon>Bacteria</taxon>
        <taxon>Pseudomonadati</taxon>
        <taxon>Pseudomonadota</taxon>
        <taxon>Alphaproteobacteria</taxon>
        <taxon>Hyphomonadales</taxon>
        <taxon>Hyphomonadaceae</taxon>
        <taxon>Candidatus Viadribacter</taxon>
    </lineage>
</organism>
<dbReference type="AlphaFoldDB" id="A0A1B1AEQ0"/>